<protein>
    <recommendedName>
        <fullName evidence="5">DUF4045 domain-containing protein</fullName>
    </recommendedName>
</protein>
<dbReference type="OrthoDB" id="6375767at2759"/>
<dbReference type="Proteomes" id="UP000298030">
    <property type="component" value="Unassembled WGS sequence"/>
</dbReference>
<feature type="compositionally biased region" description="Polar residues" evidence="2">
    <location>
        <begin position="458"/>
        <end position="478"/>
    </location>
</feature>
<feature type="compositionally biased region" description="Polar residues" evidence="2">
    <location>
        <begin position="397"/>
        <end position="408"/>
    </location>
</feature>
<name>A0A4Y7TXM7_COPMI</name>
<feature type="compositionally biased region" description="Polar residues" evidence="2">
    <location>
        <begin position="738"/>
        <end position="751"/>
    </location>
</feature>
<keyword evidence="4" id="KW-1185">Reference proteome</keyword>
<feature type="compositionally biased region" description="Basic and acidic residues" evidence="2">
    <location>
        <begin position="90"/>
        <end position="110"/>
    </location>
</feature>
<organism evidence="3 4">
    <name type="scientific">Coprinellus micaceus</name>
    <name type="common">Glistening ink-cap mushroom</name>
    <name type="synonym">Coprinus micaceus</name>
    <dbReference type="NCBI Taxonomy" id="71717"/>
    <lineage>
        <taxon>Eukaryota</taxon>
        <taxon>Fungi</taxon>
        <taxon>Dikarya</taxon>
        <taxon>Basidiomycota</taxon>
        <taxon>Agaricomycotina</taxon>
        <taxon>Agaricomycetes</taxon>
        <taxon>Agaricomycetidae</taxon>
        <taxon>Agaricales</taxon>
        <taxon>Agaricineae</taxon>
        <taxon>Psathyrellaceae</taxon>
        <taxon>Coprinellus</taxon>
    </lineage>
</organism>
<evidence type="ECO:0000256" key="2">
    <source>
        <dbReference type="SAM" id="MobiDB-lite"/>
    </source>
</evidence>
<feature type="coiled-coil region" evidence="1">
    <location>
        <begin position="22"/>
        <end position="57"/>
    </location>
</feature>
<dbReference type="InterPro" id="IPR007122">
    <property type="entry name" value="Villin/Gelsolin"/>
</dbReference>
<feature type="region of interest" description="Disordered" evidence="2">
    <location>
        <begin position="558"/>
        <end position="758"/>
    </location>
</feature>
<evidence type="ECO:0000313" key="3">
    <source>
        <dbReference type="EMBL" id="TEB38362.1"/>
    </source>
</evidence>
<feature type="compositionally biased region" description="Polar residues" evidence="2">
    <location>
        <begin position="317"/>
        <end position="330"/>
    </location>
</feature>
<dbReference type="GO" id="GO:0051015">
    <property type="term" value="F:actin filament binding"/>
    <property type="evidence" value="ECO:0007669"/>
    <property type="project" value="InterPro"/>
</dbReference>
<proteinExistence type="predicted"/>
<feature type="compositionally biased region" description="Polar residues" evidence="2">
    <location>
        <begin position="1"/>
        <end position="10"/>
    </location>
</feature>
<feature type="compositionally biased region" description="Low complexity" evidence="2">
    <location>
        <begin position="561"/>
        <end position="573"/>
    </location>
</feature>
<dbReference type="EMBL" id="QPFP01000003">
    <property type="protein sequence ID" value="TEB38362.1"/>
    <property type="molecule type" value="Genomic_DNA"/>
</dbReference>
<dbReference type="SMART" id="SM00262">
    <property type="entry name" value="GEL"/>
    <property type="match status" value="1"/>
</dbReference>
<feature type="compositionally biased region" description="Polar residues" evidence="2">
    <location>
        <begin position="589"/>
        <end position="610"/>
    </location>
</feature>
<feature type="compositionally biased region" description="Low complexity" evidence="2">
    <location>
        <begin position="375"/>
        <end position="387"/>
    </location>
</feature>
<keyword evidence="1" id="KW-0175">Coiled coil</keyword>
<dbReference type="Gene3D" id="3.40.20.10">
    <property type="entry name" value="Severin"/>
    <property type="match status" value="1"/>
</dbReference>
<feature type="region of interest" description="Disordered" evidence="2">
    <location>
        <begin position="803"/>
        <end position="986"/>
    </location>
</feature>
<gene>
    <name evidence="3" type="ORF">FA13DRAFT_1621380</name>
</gene>
<accession>A0A4Y7TXM7</accession>
<evidence type="ECO:0000313" key="4">
    <source>
        <dbReference type="Proteomes" id="UP000298030"/>
    </source>
</evidence>
<evidence type="ECO:0008006" key="5">
    <source>
        <dbReference type="Google" id="ProtNLM"/>
    </source>
</evidence>
<dbReference type="SUPFAM" id="SSF55753">
    <property type="entry name" value="Actin depolymerizing proteins"/>
    <property type="match status" value="1"/>
</dbReference>
<dbReference type="STRING" id="71717.A0A4Y7TXM7"/>
<feature type="compositionally biased region" description="Polar residues" evidence="2">
    <location>
        <begin position="937"/>
        <end position="946"/>
    </location>
</feature>
<feature type="region of interest" description="Disordered" evidence="2">
    <location>
        <begin position="58"/>
        <end position="545"/>
    </location>
</feature>
<dbReference type="InterPro" id="IPR029006">
    <property type="entry name" value="ADF-H/Gelsolin-like_dom_sf"/>
</dbReference>
<feature type="region of interest" description="Disordered" evidence="2">
    <location>
        <begin position="1"/>
        <end position="20"/>
    </location>
</feature>
<reference evidence="3 4" key="1">
    <citation type="journal article" date="2019" name="Nat. Ecol. Evol.">
        <title>Megaphylogeny resolves global patterns of mushroom evolution.</title>
        <authorList>
            <person name="Varga T."/>
            <person name="Krizsan K."/>
            <person name="Foldi C."/>
            <person name="Dima B."/>
            <person name="Sanchez-Garcia M."/>
            <person name="Sanchez-Ramirez S."/>
            <person name="Szollosi G.J."/>
            <person name="Szarkandi J.G."/>
            <person name="Papp V."/>
            <person name="Albert L."/>
            <person name="Andreopoulos W."/>
            <person name="Angelini C."/>
            <person name="Antonin V."/>
            <person name="Barry K.W."/>
            <person name="Bougher N.L."/>
            <person name="Buchanan P."/>
            <person name="Buyck B."/>
            <person name="Bense V."/>
            <person name="Catcheside P."/>
            <person name="Chovatia M."/>
            <person name="Cooper J."/>
            <person name="Damon W."/>
            <person name="Desjardin D."/>
            <person name="Finy P."/>
            <person name="Geml J."/>
            <person name="Haridas S."/>
            <person name="Hughes K."/>
            <person name="Justo A."/>
            <person name="Karasinski D."/>
            <person name="Kautmanova I."/>
            <person name="Kiss B."/>
            <person name="Kocsube S."/>
            <person name="Kotiranta H."/>
            <person name="LaButti K.M."/>
            <person name="Lechner B.E."/>
            <person name="Liimatainen K."/>
            <person name="Lipzen A."/>
            <person name="Lukacs Z."/>
            <person name="Mihaltcheva S."/>
            <person name="Morgado L.N."/>
            <person name="Niskanen T."/>
            <person name="Noordeloos M.E."/>
            <person name="Ohm R.A."/>
            <person name="Ortiz-Santana B."/>
            <person name="Ovrebo C."/>
            <person name="Racz N."/>
            <person name="Riley R."/>
            <person name="Savchenko A."/>
            <person name="Shiryaev A."/>
            <person name="Soop K."/>
            <person name="Spirin V."/>
            <person name="Szebenyi C."/>
            <person name="Tomsovsky M."/>
            <person name="Tulloss R.E."/>
            <person name="Uehling J."/>
            <person name="Grigoriev I.V."/>
            <person name="Vagvolgyi C."/>
            <person name="Papp T."/>
            <person name="Martin F.M."/>
            <person name="Miettinen O."/>
            <person name="Hibbett D.S."/>
            <person name="Nagy L.G."/>
        </authorList>
    </citation>
    <scope>NUCLEOTIDE SEQUENCE [LARGE SCALE GENOMIC DNA]</scope>
    <source>
        <strain evidence="3 4">FP101781</strain>
    </source>
</reference>
<feature type="compositionally biased region" description="Polar residues" evidence="2">
    <location>
        <begin position="161"/>
        <end position="170"/>
    </location>
</feature>
<comment type="caution">
    <text evidence="3">The sequence shown here is derived from an EMBL/GenBank/DDBJ whole genome shotgun (WGS) entry which is preliminary data.</text>
</comment>
<evidence type="ECO:0000256" key="1">
    <source>
        <dbReference type="SAM" id="Coils"/>
    </source>
</evidence>
<feature type="compositionally biased region" description="Basic and acidic residues" evidence="2">
    <location>
        <begin position="297"/>
        <end position="316"/>
    </location>
</feature>
<sequence length="1407" mass="151788">MDSYGNTRRTSAIDYPKPESGLAEWTSKIKAMQRQVDADEETEQRRLEEEIAAARQARLRRSRGGRTADSAELSRAVEQLNIPSSPKDSSSSDRPRDPAERYGHQNEALRKIMGQNSVYVSDPPSSGRSEGVSLASFIGGRATGPRLNKHAAQQDAHDPTQFDQPDTSTPHPIFGKGGIAMPGMVSKKDLGGSGSGLPRPIASALGSGGKPSDDAAARSSYLRQPDEHRRKSTSPTPRPIVGTEDAERYRPSGSPGSTLRAQKSFDRGSIRSVGSGDTERYRHSLIPSPSSTLRPQKSFERGTDRNYGSEDAERYRPSSSPNARSALKSQKSFERPTSMVTPQKSFERPNAGLKPQKSFERPTGGLKSQKSLERPASLSKSSSSSIPRPVPSPSTPQKISWSQKSWSRLNDRPPSPQKSEVRDRSITRPKTPVEARATASPSIPAKAPPSPAPRPQSYLSTPSMRERTISSPSTTTQMFLPKGPVASQPTAKAGAATPTLARPIQPEPRTPSNLPKISPSAVASPAFQKAGPPKDVTPSISRLQGRGFVQSVVKASLDLGTNSAPSSTTTSPAEKPRSGKKGSVLDRWQPQQNQTIASPTPISPAKSNFGTPARRATADPQVTPARSAQNTPNPAPSYLRPAKSPATLPSEEPLSPRTTARMMEKMGTGSGSLGSATTMFVQRGTAESVVDELGVKRPSSRGPVQPSSNHSRTSELPAPAGKPLIHPTKDRARKPRKTSGNQSNQPSQKVTSVLREASVIVEEPASTEIEEKGATAGNRPALVALNRSNSKIGRLTEQWLGAGPILPKVTPHPSTATSEAPKERKPYTGIRHALPGMVKDVPRPITPKRADSWERGLPPPSPRSPTSEYKAPPSPSTGHVRIPSTGSRATVMEVAQAMSEHAAASKDASPIASPVVPPPPQVETSTSSGRQELRGSSPRQNLSPGTTEKRKSSYDSFITLPPLKEEATPAQSPANTLSRSDGRSVSVGSMQPIVESAPAPPASLHSDRPLPAVDVSAMFNRPTSDASPVPHDARTISVEVISVVGSNSTTLTKDENIFYESEVLAIIHRFKLASSGLVDTYVWGWLGKQSRLGEAEERKLHDLARRYGTVPGIVRQCAEPTHLVKLLGGRLAIRQGTRTYWTAENTAMHLVRAVDDVAFIDEHDMNVKNLCSAFSYCLSLLGTVYVWHGVGSLDQEREAALQYASTIAGDSEIVELTQGKNDDNEMFWMVLGDAPFADADYWKWRSVSTTDVQPSIWRVESHKRGNALTAVEFWSDEANPEQSVYVMNCVWELFVVVGPNARGGRQDIRLALEVANNYAKAVSPQRPYTPTVHILVLPSQVPLDLKLHIRGLDEHNLNLGNIPDHMNLVSSPEASQQLTATSWDRGDLKDHQMLPLGLDISAVSNAS</sequence>
<feature type="compositionally biased region" description="Polar residues" evidence="2">
    <location>
        <begin position="114"/>
        <end position="128"/>
    </location>
</feature>